<accession>A0A1D7Y6T3</accession>
<dbReference type="AlphaFoldDB" id="A0A1D7Y6T3"/>
<dbReference type="KEGG" id="spun:BFF78_09795"/>
<protein>
    <recommendedName>
        <fullName evidence="3">DsrE family protein</fullName>
    </recommendedName>
</protein>
<dbReference type="Proteomes" id="UP000094960">
    <property type="component" value="Chromosome"/>
</dbReference>
<proteinExistence type="predicted"/>
<evidence type="ECO:0000313" key="2">
    <source>
        <dbReference type="Proteomes" id="UP000094960"/>
    </source>
</evidence>
<organism evidence="1 2">
    <name type="scientific">Streptomyces fodineus</name>
    <dbReference type="NCBI Taxonomy" id="1904616"/>
    <lineage>
        <taxon>Bacteria</taxon>
        <taxon>Bacillati</taxon>
        <taxon>Actinomycetota</taxon>
        <taxon>Actinomycetes</taxon>
        <taxon>Kitasatosporales</taxon>
        <taxon>Streptomycetaceae</taxon>
        <taxon>Streptomyces</taxon>
    </lineage>
</organism>
<dbReference type="Gene3D" id="3.40.1260.10">
    <property type="entry name" value="DsrEFH-like"/>
    <property type="match status" value="1"/>
</dbReference>
<evidence type="ECO:0000313" key="1">
    <source>
        <dbReference type="EMBL" id="AOR31292.1"/>
    </source>
</evidence>
<evidence type="ECO:0008006" key="3">
    <source>
        <dbReference type="Google" id="ProtNLM"/>
    </source>
</evidence>
<dbReference type="SUPFAM" id="SSF75169">
    <property type="entry name" value="DsrEFH-like"/>
    <property type="match status" value="1"/>
</dbReference>
<dbReference type="EMBL" id="CP017248">
    <property type="protein sequence ID" value="AOR31292.1"/>
    <property type="molecule type" value="Genomic_DNA"/>
</dbReference>
<dbReference type="RefSeq" id="WP_069777937.1">
    <property type="nucleotide sequence ID" value="NZ_CP017248.1"/>
</dbReference>
<name>A0A1D7Y6T3_9ACTN</name>
<reference evidence="2" key="1">
    <citation type="submission" date="2016-09" db="EMBL/GenBank/DDBJ databases">
        <title>Streptomyces puniciscabiei strain:TW1S1 Genome sequencing and assembly.</title>
        <authorList>
            <person name="Kim M.-K."/>
            <person name="Kim S.B."/>
        </authorList>
    </citation>
    <scope>NUCLEOTIDE SEQUENCE [LARGE SCALE GENOMIC DNA]</scope>
    <source>
        <strain evidence="2">TW1S1</strain>
    </source>
</reference>
<keyword evidence="2" id="KW-1185">Reference proteome</keyword>
<gene>
    <name evidence="1" type="ORF">BFF78_09795</name>
</gene>
<dbReference type="InterPro" id="IPR027396">
    <property type="entry name" value="DsrEFH-like"/>
</dbReference>
<sequence length="135" mass="14641">MARQIPHTDVLLTLMGAPHAGDQVTTALRLTQALLERGAAVQVWTCGYATLLTQRAQGPDKPRNLADWNRSYPSLPGLAEELLDAFPGRLHWYGCRFCSDDRGVAEHLPQVVLRPPAGYAANVAAADKTLLIGVI</sequence>